<evidence type="ECO:0000259" key="4">
    <source>
        <dbReference type="PROSITE" id="PS00745"/>
    </source>
</evidence>
<dbReference type="FunFam" id="3.30.160.20:FF:000004">
    <property type="entry name" value="Peptide chain release factor 1"/>
    <property type="match status" value="1"/>
</dbReference>
<dbReference type="GO" id="GO:0003747">
    <property type="term" value="F:translation release factor activity"/>
    <property type="evidence" value="ECO:0007669"/>
    <property type="project" value="InterPro"/>
</dbReference>
<keyword evidence="5" id="KW-1185">Reference proteome</keyword>
<evidence type="ECO:0000313" key="5">
    <source>
        <dbReference type="Proteomes" id="UP000695007"/>
    </source>
</evidence>
<feature type="domain" description="Prokaryotic-type class I peptide chain release factors" evidence="4">
    <location>
        <begin position="240"/>
        <end position="256"/>
    </location>
</feature>
<dbReference type="Pfam" id="PF03462">
    <property type="entry name" value="PCRF"/>
    <property type="match status" value="1"/>
</dbReference>
<dbReference type="SUPFAM" id="SSF75620">
    <property type="entry name" value="Release factor"/>
    <property type="match status" value="1"/>
</dbReference>
<evidence type="ECO:0000313" key="6">
    <source>
        <dbReference type="RefSeq" id="XP_011498751.1"/>
    </source>
</evidence>
<organism evidence="5 6">
    <name type="scientific">Ceratosolen solmsi marchali</name>
    <dbReference type="NCBI Taxonomy" id="326594"/>
    <lineage>
        <taxon>Eukaryota</taxon>
        <taxon>Metazoa</taxon>
        <taxon>Ecdysozoa</taxon>
        <taxon>Arthropoda</taxon>
        <taxon>Hexapoda</taxon>
        <taxon>Insecta</taxon>
        <taxon>Pterygota</taxon>
        <taxon>Neoptera</taxon>
        <taxon>Endopterygota</taxon>
        <taxon>Hymenoptera</taxon>
        <taxon>Apocrita</taxon>
        <taxon>Proctotrupomorpha</taxon>
        <taxon>Chalcidoidea</taxon>
        <taxon>Agaonidae</taxon>
        <taxon>Agaoninae</taxon>
        <taxon>Ceratosolen</taxon>
    </lineage>
</organism>
<gene>
    <name evidence="6" type="primary">LOC105362908</name>
</gene>
<dbReference type="KEGG" id="csol:105362908"/>
<name>A0AAJ7DWA6_9HYME</name>
<dbReference type="RefSeq" id="XP_011498751.1">
    <property type="nucleotide sequence ID" value="XM_011500449.1"/>
</dbReference>
<dbReference type="GeneID" id="105362908"/>
<protein>
    <submittedName>
        <fullName evidence="6">Peptide chain release factor 1-like, mitochondrial</fullName>
    </submittedName>
</protein>
<dbReference type="Proteomes" id="UP000695007">
    <property type="component" value="Unplaced"/>
</dbReference>
<comment type="similarity">
    <text evidence="1">Belongs to the prokaryotic/mitochondrial release factor family.</text>
</comment>
<dbReference type="CTD" id="34720"/>
<evidence type="ECO:0000256" key="2">
    <source>
        <dbReference type="ARBA" id="ARBA00022481"/>
    </source>
</evidence>
<keyword evidence="2" id="KW-0488">Methylation</keyword>
<reference evidence="6" key="1">
    <citation type="submission" date="2025-08" db="UniProtKB">
        <authorList>
            <consortium name="RefSeq"/>
        </authorList>
    </citation>
    <scope>IDENTIFICATION</scope>
</reference>
<dbReference type="InterPro" id="IPR050057">
    <property type="entry name" value="Prokaryotic/Mito_RF"/>
</dbReference>
<dbReference type="InterPro" id="IPR000352">
    <property type="entry name" value="Pep_chain_release_fac_I"/>
</dbReference>
<dbReference type="PANTHER" id="PTHR43804:SF7">
    <property type="entry name" value="LD18447P"/>
    <property type="match status" value="1"/>
</dbReference>
<dbReference type="Gene3D" id="3.30.160.20">
    <property type="match status" value="1"/>
</dbReference>
<dbReference type="PANTHER" id="PTHR43804">
    <property type="entry name" value="LD18447P"/>
    <property type="match status" value="1"/>
</dbReference>
<dbReference type="GO" id="GO:0005737">
    <property type="term" value="C:cytoplasm"/>
    <property type="evidence" value="ECO:0007669"/>
    <property type="project" value="UniProtKB-ARBA"/>
</dbReference>
<evidence type="ECO:0000256" key="3">
    <source>
        <dbReference type="ARBA" id="ARBA00022917"/>
    </source>
</evidence>
<dbReference type="InterPro" id="IPR045853">
    <property type="entry name" value="Pep_chain_release_fac_I_sf"/>
</dbReference>
<proteinExistence type="inferred from homology"/>
<evidence type="ECO:0000256" key="1">
    <source>
        <dbReference type="ARBA" id="ARBA00010835"/>
    </source>
</evidence>
<keyword evidence="3" id="KW-0648">Protein biosynthesis</keyword>
<sequence length="375" mass="43007">MKLLKIQDLRFNIQSLKSMAIRNLQVPKTDVNKFLNKLTNAYISEESTCFQEVLNFASVKNLLDERIQIVENMENLVTLMEEDEELKKLGKEETLVYENRLIQVDNELIDLIVDYLDGDQYSDIILEISAGVGGQESMLFVKDLFEMYLKHMSYLGYTSEIIQLDESSIGGIRNVSMMISGKDCYTKLIHEAGIHRVQRVPTTEKSGRVHTSVVSVVVLPQPNDIQITINPNDLKIDTMRATGAGGQHVNTTDSAVRITHLPSGVTTECQIYRSQIKNRKLAIIKLRTKLYDLQFNKEQKSIISMRKEQMGKRERNEKIRTYNFTQDRITDHRLSDGSLHNLKNFLLGGKALDELHQRLDELSKYKLLVELIAKV</sequence>
<dbReference type="InterPro" id="IPR005139">
    <property type="entry name" value="PCRF"/>
</dbReference>
<dbReference type="Gene3D" id="3.30.70.1660">
    <property type="match status" value="1"/>
</dbReference>
<dbReference type="SMART" id="SM00937">
    <property type="entry name" value="PCRF"/>
    <property type="match status" value="1"/>
</dbReference>
<accession>A0AAJ7DWA6</accession>
<dbReference type="Pfam" id="PF00472">
    <property type="entry name" value="RF-1"/>
    <property type="match status" value="1"/>
</dbReference>
<dbReference type="PROSITE" id="PS00745">
    <property type="entry name" value="RF_PROK_I"/>
    <property type="match status" value="1"/>
</dbReference>
<dbReference type="AlphaFoldDB" id="A0AAJ7DWA6"/>